<gene>
    <name evidence="1" type="ORF">SNEC2469_LOCUS10820</name>
</gene>
<name>A0A812QP65_9DINO</name>
<dbReference type="EMBL" id="CAJNJA010017209">
    <property type="protein sequence ID" value="CAE7396452.1"/>
    <property type="molecule type" value="Genomic_DNA"/>
</dbReference>
<keyword evidence="2" id="KW-1185">Reference proteome</keyword>
<dbReference type="AlphaFoldDB" id="A0A812QP65"/>
<comment type="caution">
    <text evidence="1">The sequence shown here is derived from an EMBL/GenBank/DDBJ whole genome shotgun (WGS) entry which is preliminary data.</text>
</comment>
<sequence length="57" mass="6382">MPDFSSLEINLQWCNPLAVLDLAHRGGALRCGRMLVEIVKDECSVEAFDINGATWLY</sequence>
<reference evidence="1" key="1">
    <citation type="submission" date="2021-02" db="EMBL/GenBank/DDBJ databases">
        <authorList>
            <person name="Dougan E. K."/>
            <person name="Rhodes N."/>
            <person name="Thang M."/>
            <person name="Chan C."/>
        </authorList>
    </citation>
    <scope>NUCLEOTIDE SEQUENCE</scope>
</reference>
<proteinExistence type="predicted"/>
<accession>A0A812QP65</accession>
<evidence type="ECO:0000313" key="2">
    <source>
        <dbReference type="Proteomes" id="UP000601435"/>
    </source>
</evidence>
<dbReference type="Proteomes" id="UP000601435">
    <property type="component" value="Unassembled WGS sequence"/>
</dbReference>
<evidence type="ECO:0000313" key="1">
    <source>
        <dbReference type="EMBL" id="CAE7396452.1"/>
    </source>
</evidence>
<protein>
    <submittedName>
        <fullName evidence="1">Uncharacterized protein</fullName>
    </submittedName>
</protein>
<organism evidence="1 2">
    <name type="scientific">Symbiodinium necroappetens</name>
    <dbReference type="NCBI Taxonomy" id="1628268"/>
    <lineage>
        <taxon>Eukaryota</taxon>
        <taxon>Sar</taxon>
        <taxon>Alveolata</taxon>
        <taxon>Dinophyceae</taxon>
        <taxon>Suessiales</taxon>
        <taxon>Symbiodiniaceae</taxon>
        <taxon>Symbiodinium</taxon>
    </lineage>
</organism>